<feature type="domain" description="Glutamyl/glutaminyl-tRNA synthetase class Ib catalytic" evidence="8">
    <location>
        <begin position="110"/>
        <end position="279"/>
    </location>
</feature>
<dbReference type="SUPFAM" id="SSF52374">
    <property type="entry name" value="Nucleotidylyl transferase"/>
    <property type="match status" value="1"/>
</dbReference>
<reference evidence="10 11" key="1">
    <citation type="journal article" date="2015" name="Nature">
        <title>rRNA introns, odd ribosomes, and small enigmatic genomes across a large radiation of phyla.</title>
        <authorList>
            <person name="Brown C.T."/>
            <person name="Hug L.A."/>
            <person name="Thomas B.C."/>
            <person name="Sharon I."/>
            <person name="Castelle C.J."/>
            <person name="Singh A."/>
            <person name="Wilkins M.J."/>
            <person name="Williams K.H."/>
            <person name="Banfield J.F."/>
        </authorList>
    </citation>
    <scope>NUCLEOTIDE SEQUENCE [LARGE SCALE GENOMIC DNA]</scope>
</reference>
<feature type="binding site" evidence="7">
    <location>
        <position position="213"/>
    </location>
    <ligand>
        <name>ATP</name>
        <dbReference type="ChEBI" id="CHEBI:30616"/>
    </ligand>
</feature>
<dbReference type="InterPro" id="IPR020058">
    <property type="entry name" value="Glu/Gln-tRNA-synth_Ib_cat-dom"/>
</dbReference>
<keyword evidence="2 7" id="KW-0436">Ligase</keyword>
<feature type="short sequence motif" description="'HIGH' region" evidence="7">
    <location>
        <begin position="11"/>
        <end position="21"/>
    </location>
</feature>
<evidence type="ECO:0000256" key="2">
    <source>
        <dbReference type="ARBA" id="ARBA00022598"/>
    </source>
</evidence>
<dbReference type="GO" id="GO:0000049">
    <property type="term" value="F:tRNA binding"/>
    <property type="evidence" value="ECO:0007669"/>
    <property type="project" value="InterPro"/>
</dbReference>
<dbReference type="Pfam" id="PF00749">
    <property type="entry name" value="tRNA-synt_1c"/>
    <property type="match status" value="2"/>
</dbReference>
<keyword evidence="3 7" id="KW-0547">Nucleotide-binding</keyword>
<comment type="function">
    <text evidence="7">Catalyzes the attachment of glutamate to tRNA(Glu) in a two-step reaction: glutamate is first activated by ATP to form Glu-AMP and then transferred to the acceptor end of tRNA(Glu).</text>
</comment>
<dbReference type="PANTHER" id="PTHR43311:SF2">
    <property type="entry name" value="GLUTAMATE--TRNA LIGASE, MITOCHONDRIAL-RELATED"/>
    <property type="match status" value="1"/>
</dbReference>
<comment type="catalytic activity">
    <reaction evidence="7">
        <text>tRNA(Glu) + L-glutamate + ATP = L-glutamyl-tRNA(Glu) + AMP + diphosphate</text>
        <dbReference type="Rhea" id="RHEA:23540"/>
        <dbReference type="Rhea" id="RHEA-COMP:9663"/>
        <dbReference type="Rhea" id="RHEA-COMP:9680"/>
        <dbReference type="ChEBI" id="CHEBI:29985"/>
        <dbReference type="ChEBI" id="CHEBI:30616"/>
        <dbReference type="ChEBI" id="CHEBI:33019"/>
        <dbReference type="ChEBI" id="CHEBI:78442"/>
        <dbReference type="ChEBI" id="CHEBI:78520"/>
        <dbReference type="ChEBI" id="CHEBI:456215"/>
        <dbReference type="EC" id="6.1.1.17"/>
    </reaction>
</comment>
<dbReference type="Gene3D" id="3.40.50.620">
    <property type="entry name" value="HUPs"/>
    <property type="match status" value="2"/>
</dbReference>
<evidence type="ECO:0000256" key="1">
    <source>
        <dbReference type="ARBA" id="ARBA00007894"/>
    </source>
</evidence>
<dbReference type="Gene3D" id="1.10.10.350">
    <property type="match status" value="1"/>
</dbReference>
<evidence type="ECO:0000256" key="3">
    <source>
        <dbReference type="ARBA" id="ARBA00022741"/>
    </source>
</evidence>
<dbReference type="InterPro" id="IPR004527">
    <property type="entry name" value="Glu-tRNA-ligase_bac/mito"/>
</dbReference>
<feature type="short sequence motif" description="'KMSKS' region" evidence="7">
    <location>
        <begin position="210"/>
        <end position="214"/>
    </location>
</feature>
<evidence type="ECO:0000313" key="10">
    <source>
        <dbReference type="EMBL" id="KKR79449.1"/>
    </source>
</evidence>
<dbReference type="InterPro" id="IPR008925">
    <property type="entry name" value="aa_tRNA-synth_I_cd-bd_sf"/>
</dbReference>
<dbReference type="AlphaFoldDB" id="A0A0G0TR33"/>
<dbReference type="InterPro" id="IPR033910">
    <property type="entry name" value="GluRS_core"/>
</dbReference>
<comment type="similarity">
    <text evidence="1 7">Belongs to the class-I aminoacyl-tRNA synthetase family. Glutamate--tRNA ligase type 1 subfamily.</text>
</comment>
<keyword evidence="6 7" id="KW-0030">Aminoacyl-tRNA synthetase</keyword>
<comment type="caution">
    <text evidence="10">The sequence shown here is derived from an EMBL/GenBank/DDBJ whole genome shotgun (WGS) entry which is preliminary data.</text>
</comment>
<dbReference type="EMBL" id="LBZW01000008">
    <property type="protein sequence ID" value="KKR79449.1"/>
    <property type="molecule type" value="Genomic_DNA"/>
</dbReference>
<keyword evidence="4 7" id="KW-0067">ATP-binding</keyword>
<dbReference type="InterPro" id="IPR020751">
    <property type="entry name" value="aa-tRNA-synth_I_codon-bd_sub2"/>
</dbReference>
<keyword evidence="5 7" id="KW-0648">Protein biosynthesis</keyword>
<evidence type="ECO:0000256" key="4">
    <source>
        <dbReference type="ARBA" id="ARBA00022840"/>
    </source>
</evidence>
<dbReference type="GO" id="GO:0008270">
    <property type="term" value="F:zinc ion binding"/>
    <property type="evidence" value="ECO:0007669"/>
    <property type="project" value="InterPro"/>
</dbReference>
<feature type="domain" description="Aminoacyl-tRNA synthetase class I anticodon-binding" evidence="9">
    <location>
        <begin position="308"/>
        <end position="435"/>
    </location>
</feature>
<evidence type="ECO:0000259" key="8">
    <source>
        <dbReference type="Pfam" id="PF00749"/>
    </source>
</evidence>
<feature type="domain" description="Glutamyl/glutaminyl-tRNA synthetase class Ib catalytic" evidence="8">
    <location>
        <begin position="4"/>
        <end position="103"/>
    </location>
</feature>
<dbReference type="GO" id="GO:0004818">
    <property type="term" value="F:glutamate-tRNA ligase activity"/>
    <property type="evidence" value="ECO:0007669"/>
    <property type="project" value="UniProtKB-UniRule"/>
</dbReference>
<dbReference type="GO" id="GO:0006424">
    <property type="term" value="P:glutamyl-tRNA aminoacylation"/>
    <property type="evidence" value="ECO:0007669"/>
    <property type="project" value="UniProtKB-UniRule"/>
</dbReference>
<gene>
    <name evidence="7" type="primary">gltX</name>
    <name evidence="10" type="ORF">UU24_C0008G0012</name>
</gene>
<dbReference type="InterPro" id="IPR014729">
    <property type="entry name" value="Rossmann-like_a/b/a_fold"/>
</dbReference>
<dbReference type="InterPro" id="IPR000924">
    <property type="entry name" value="Glu/Gln-tRNA-synth"/>
</dbReference>
<keyword evidence="7" id="KW-0963">Cytoplasm</keyword>
<dbReference type="GO" id="GO:0005524">
    <property type="term" value="F:ATP binding"/>
    <property type="evidence" value="ECO:0007669"/>
    <property type="project" value="UniProtKB-UniRule"/>
</dbReference>
<dbReference type="HAMAP" id="MF_00022">
    <property type="entry name" value="Glu_tRNA_synth_type1"/>
    <property type="match status" value="1"/>
</dbReference>
<protein>
    <recommendedName>
        <fullName evidence="7">Glutamate--tRNA ligase</fullName>
        <ecNumber evidence="7">6.1.1.17</ecNumber>
    </recommendedName>
    <alternativeName>
        <fullName evidence="7">Glutamyl-tRNA synthetase</fullName>
        <shortName evidence="7">GluRS</shortName>
    </alternativeName>
</protein>
<name>A0A0G0TR33_9BACT</name>
<dbReference type="EC" id="6.1.1.17" evidence="7"/>
<dbReference type="PANTHER" id="PTHR43311">
    <property type="entry name" value="GLUTAMATE--TRNA LIGASE"/>
    <property type="match status" value="1"/>
</dbReference>
<evidence type="ECO:0000256" key="5">
    <source>
        <dbReference type="ARBA" id="ARBA00022917"/>
    </source>
</evidence>
<evidence type="ECO:0000313" key="11">
    <source>
        <dbReference type="Proteomes" id="UP000034749"/>
    </source>
</evidence>
<dbReference type="Pfam" id="PF19269">
    <property type="entry name" value="Anticodon_2"/>
    <property type="match status" value="1"/>
</dbReference>
<evidence type="ECO:0000256" key="6">
    <source>
        <dbReference type="ARBA" id="ARBA00023146"/>
    </source>
</evidence>
<accession>A0A0G0TR33</accession>
<proteinExistence type="inferred from homology"/>
<dbReference type="InterPro" id="IPR045462">
    <property type="entry name" value="aa-tRNA-synth_I_cd-bd"/>
</dbReference>
<dbReference type="InterPro" id="IPR049940">
    <property type="entry name" value="GluQ/Sye"/>
</dbReference>
<dbReference type="PRINTS" id="PR00987">
    <property type="entry name" value="TRNASYNTHGLU"/>
</dbReference>
<dbReference type="Proteomes" id="UP000034749">
    <property type="component" value="Unassembled WGS sequence"/>
</dbReference>
<sequence length="436" mass="49736">MSEKIITRFAPSPTGFMHLGVYRTAIFSYLYAKKNGGSFVLRIEDTDKERSKKEYEENIIKSLAWLGLKYDAFYRQSEHINKHRKYLEKMISNGNAYISKETAKDGSGVMKELVRFKNPNIDVTFHDEIKGDVTMNTTDLGDFVIAKNLEEPLFHLAVVVDDFEAGITHVIRGEDHTSNTPRQILIQRTIGAPTPVYAHLPLVLGADKLKLSKRRGALPVTEYKKLGYLPEAILNGVSFVGWNPGTEQEIFTHDELVEAFDLTRVQKSPAVFNQDKLDWFNKEHMKKLSEKELEQNIFAHLPVELQKKKLIPIIADRISKWSDIDTMVGAGELDFFYKAPEYDKAKLIFKNSNEENTKKALEIAIKVLSDIDAEKFDQENIKNSLMLVAENMSSRGELLHPVRFCLSGLDKSPDPFIISEILGKNETLQRLQKAIR</sequence>
<dbReference type="CDD" id="cd00808">
    <property type="entry name" value="GluRS_core"/>
    <property type="match status" value="1"/>
</dbReference>
<evidence type="ECO:0000259" key="9">
    <source>
        <dbReference type="Pfam" id="PF19269"/>
    </source>
</evidence>
<dbReference type="SUPFAM" id="SSF48163">
    <property type="entry name" value="An anticodon-binding domain of class I aminoacyl-tRNA synthetases"/>
    <property type="match status" value="1"/>
</dbReference>
<evidence type="ECO:0000256" key="7">
    <source>
        <dbReference type="HAMAP-Rule" id="MF_00022"/>
    </source>
</evidence>
<comment type="subunit">
    <text evidence="7">Monomer.</text>
</comment>
<comment type="subcellular location">
    <subcellularLocation>
        <location evidence="7">Cytoplasm</location>
    </subcellularLocation>
</comment>
<dbReference type="GO" id="GO:0005829">
    <property type="term" value="C:cytosol"/>
    <property type="evidence" value="ECO:0007669"/>
    <property type="project" value="TreeGrafter"/>
</dbReference>
<organism evidence="10 11">
    <name type="scientific">Candidatus Nomurabacteria bacterium GW2011_GWA2_40_9</name>
    <dbReference type="NCBI Taxonomy" id="1618734"/>
    <lineage>
        <taxon>Bacteria</taxon>
        <taxon>Candidatus Nomuraibacteriota</taxon>
    </lineage>
</organism>
<comment type="caution">
    <text evidence="7">Lacks conserved residue(s) required for the propagation of feature annotation.</text>
</comment>